<dbReference type="InterPro" id="IPR012763">
    <property type="entry name" value="DNA_pol_III_sug/sutau_N"/>
</dbReference>
<evidence type="ECO:0000256" key="3">
    <source>
        <dbReference type="RuleBase" id="RU364063"/>
    </source>
</evidence>
<dbReference type="GO" id="GO:0009360">
    <property type="term" value="C:DNA polymerase III complex"/>
    <property type="evidence" value="ECO:0007669"/>
    <property type="project" value="InterPro"/>
</dbReference>
<dbReference type="SMART" id="SM00382">
    <property type="entry name" value="AAA"/>
    <property type="match status" value="1"/>
</dbReference>
<evidence type="ECO:0000256" key="2">
    <source>
        <dbReference type="ARBA" id="ARBA00049244"/>
    </source>
</evidence>
<dbReference type="GO" id="GO:0003887">
    <property type="term" value="F:DNA-directed DNA polymerase activity"/>
    <property type="evidence" value="ECO:0007669"/>
    <property type="project" value="UniProtKB-KW"/>
</dbReference>
<proteinExistence type="inferred from homology"/>
<protein>
    <recommendedName>
        <fullName evidence="3">DNA polymerase III subunit gamma/tau</fullName>
        <ecNumber evidence="3">2.7.7.7</ecNumber>
    </recommendedName>
</protein>
<organism evidence="5 6">
    <name type="scientific">Candidatus Roizmanbacteria bacterium RIFCSPHIGHO2_02_FULL_43_11</name>
    <dbReference type="NCBI Taxonomy" id="1802043"/>
    <lineage>
        <taxon>Bacteria</taxon>
        <taxon>Candidatus Roizmaniibacteriota</taxon>
    </lineage>
</organism>
<keyword evidence="3" id="KW-0067">ATP-binding</keyword>
<dbReference type="NCBIfam" id="TIGR02397">
    <property type="entry name" value="dnaX_nterm"/>
    <property type="match status" value="1"/>
</dbReference>
<dbReference type="EC" id="2.7.7.7" evidence="3"/>
<evidence type="ECO:0000256" key="1">
    <source>
        <dbReference type="ARBA" id="ARBA00022932"/>
    </source>
</evidence>
<dbReference type="InterPro" id="IPR003593">
    <property type="entry name" value="AAA+_ATPase"/>
</dbReference>
<evidence type="ECO:0000313" key="5">
    <source>
        <dbReference type="EMBL" id="OGK29686.1"/>
    </source>
</evidence>
<evidence type="ECO:0000259" key="4">
    <source>
        <dbReference type="SMART" id="SM00382"/>
    </source>
</evidence>
<gene>
    <name evidence="3" type="primary">dnaX</name>
    <name evidence="5" type="ORF">A3D08_03190</name>
</gene>
<keyword evidence="3" id="KW-0548">Nucleotidyltransferase</keyword>
<dbReference type="GO" id="GO:0003677">
    <property type="term" value="F:DNA binding"/>
    <property type="evidence" value="ECO:0007669"/>
    <property type="project" value="InterPro"/>
</dbReference>
<dbReference type="GO" id="GO:0005524">
    <property type="term" value="F:ATP binding"/>
    <property type="evidence" value="ECO:0007669"/>
    <property type="project" value="UniProtKB-KW"/>
</dbReference>
<dbReference type="Pfam" id="PF13177">
    <property type="entry name" value="DNA_pol3_delta2"/>
    <property type="match status" value="1"/>
</dbReference>
<dbReference type="InterPro" id="IPR050238">
    <property type="entry name" value="DNA_Rep/Repair_Clamp_Loader"/>
</dbReference>
<comment type="caution">
    <text evidence="5">The sequence shown here is derived from an EMBL/GenBank/DDBJ whole genome shotgun (WGS) entry which is preliminary data.</text>
</comment>
<comment type="similarity">
    <text evidence="3">Belongs to the DnaX/STICHEL family.</text>
</comment>
<feature type="domain" description="AAA+ ATPase" evidence="4">
    <location>
        <begin position="32"/>
        <end position="178"/>
    </location>
</feature>
<dbReference type="PANTHER" id="PTHR11669">
    <property type="entry name" value="REPLICATION FACTOR C / DNA POLYMERASE III GAMMA-TAU SUBUNIT"/>
    <property type="match status" value="1"/>
</dbReference>
<dbReference type="Gene3D" id="1.10.8.60">
    <property type="match status" value="1"/>
</dbReference>
<dbReference type="EMBL" id="MFZT01000041">
    <property type="protein sequence ID" value="OGK29686.1"/>
    <property type="molecule type" value="Genomic_DNA"/>
</dbReference>
<dbReference type="CDD" id="cd00009">
    <property type="entry name" value="AAA"/>
    <property type="match status" value="1"/>
</dbReference>
<dbReference type="SUPFAM" id="SSF48019">
    <property type="entry name" value="post-AAA+ oligomerization domain-like"/>
    <property type="match status" value="1"/>
</dbReference>
<dbReference type="SUPFAM" id="SSF52540">
    <property type="entry name" value="P-loop containing nucleoside triphosphate hydrolases"/>
    <property type="match status" value="1"/>
</dbReference>
<name>A0A1F7HFG6_9BACT</name>
<keyword evidence="3" id="KW-0808">Transferase</keyword>
<dbReference type="InterPro" id="IPR008921">
    <property type="entry name" value="DNA_pol3_clamp-load_cplx_C"/>
</dbReference>
<keyword evidence="1 3" id="KW-0239">DNA-directed DNA polymerase</keyword>
<dbReference type="AlphaFoldDB" id="A0A1F7HFG6"/>
<sequence>MYYLTYRSQSLKELDHSHVRKQLEKILTSETIPHAFLFTGPKGTGKTSAARIVAKILNAKENLTSVQTLEPKLKDETLIAIAKGTSPDVIEIDAASHRKIDDVRQLISELKFAPLISKYKIYIIDEVHMLTKEAFNALLKSLEEPPSTTIFILATTELDDLPKTITSRCVVVHFGHADKRDLIAMLKRIVKGEKLSCPEEILSCIADCADGSFRDAAKMLEMAVMQQAFSVEKLQEVLGRGWSTDELLGILDTGTLKETLTWIEDAAAKNANFRLLIESLLSLLHTILIQKNGIDVELTKTYNFSIKDVAVLIGLLQRAYQEMKYSPIQSLPLELVVIEFTDHKAKGV</sequence>
<keyword evidence="3" id="KW-0235">DNA replication</keyword>
<comment type="subunit">
    <text evidence="3">DNA polymerase III contains a core (composed of alpha, epsilon and theta chains) that associates with a tau subunit. This core dimerizes to form the POLIII' complex. PolIII' associates with the gamma complex (composed of gamma, delta, delta', psi and chi chains) and with the beta chain to form the complete DNA polymerase III complex.</text>
</comment>
<dbReference type="Gene3D" id="3.40.50.300">
    <property type="entry name" value="P-loop containing nucleotide triphosphate hydrolases"/>
    <property type="match status" value="1"/>
</dbReference>
<dbReference type="Proteomes" id="UP000178098">
    <property type="component" value="Unassembled WGS sequence"/>
</dbReference>
<evidence type="ECO:0000313" key="6">
    <source>
        <dbReference type="Proteomes" id="UP000178098"/>
    </source>
</evidence>
<comment type="catalytic activity">
    <reaction evidence="2 3">
        <text>DNA(n) + a 2'-deoxyribonucleoside 5'-triphosphate = DNA(n+1) + diphosphate</text>
        <dbReference type="Rhea" id="RHEA:22508"/>
        <dbReference type="Rhea" id="RHEA-COMP:17339"/>
        <dbReference type="Rhea" id="RHEA-COMP:17340"/>
        <dbReference type="ChEBI" id="CHEBI:33019"/>
        <dbReference type="ChEBI" id="CHEBI:61560"/>
        <dbReference type="ChEBI" id="CHEBI:173112"/>
        <dbReference type="EC" id="2.7.7.7"/>
    </reaction>
</comment>
<dbReference type="GO" id="GO:0006261">
    <property type="term" value="P:DNA-templated DNA replication"/>
    <property type="evidence" value="ECO:0007669"/>
    <property type="project" value="TreeGrafter"/>
</dbReference>
<reference evidence="5 6" key="1">
    <citation type="journal article" date="2016" name="Nat. Commun.">
        <title>Thousands of microbial genomes shed light on interconnected biogeochemical processes in an aquifer system.</title>
        <authorList>
            <person name="Anantharaman K."/>
            <person name="Brown C.T."/>
            <person name="Hug L.A."/>
            <person name="Sharon I."/>
            <person name="Castelle C.J."/>
            <person name="Probst A.J."/>
            <person name="Thomas B.C."/>
            <person name="Singh A."/>
            <person name="Wilkins M.J."/>
            <person name="Karaoz U."/>
            <person name="Brodie E.L."/>
            <person name="Williams K.H."/>
            <person name="Hubbard S.S."/>
            <person name="Banfield J.F."/>
        </authorList>
    </citation>
    <scope>NUCLEOTIDE SEQUENCE [LARGE SCALE GENOMIC DNA]</scope>
</reference>
<accession>A0A1F7HFG6</accession>
<dbReference type="InterPro" id="IPR027417">
    <property type="entry name" value="P-loop_NTPase"/>
</dbReference>
<dbReference type="PANTHER" id="PTHR11669:SF0">
    <property type="entry name" value="PROTEIN STICHEL-LIKE 2"/>
    <property type="match status" value="1"/>
</dbReference>
<keyword evidence="3" id="KW-0547">Nucleotide-binding</keyword>
<comment type="function">
    <text evidence="3">DNA polymerase III is a complex, multichain enzyme responsible for most of the replicative synthesis in bacteria. This DNA polymerase also exhibits 3' to 5' exonuclease activity.</text>
</comment>